<proteinExistence type="predicted"/>
<dbReference type="EC" id="1.21.4.2" evidence="2"/>
<dbReference type="EMBL" id="JAFBEE010000004">
    <property type="protein sequence ID" value="MBM7614370.1"/>
    <property type="molecule type" value="Genomic_DNA"/>
</dbReference>
<dbReference type="GO" id="GO:0030699">
    <property type="term" value="F:glycine reductase activity"/>
    <property type="evidence" value="ECO:0007669"/>
    <property type="project" value="UniProtKB-EC"/>
</dbReference>
<evidence type="ECO:0000256" key="1">
    <source>
        <dbReference type="ARBA" id="ARBA00023002"/>
    </source>
</evidence>
<keyword evidence="3" id="KW-1185">Reference proteome</keyword>
<evidence type="ECO:0000313" key="2">
    <source>
        <dbReference type="EMBL" id="MBM7614370.1"/>
    </source>
</evidence>
<evidence type="ECO:0000313" key="3">
    <source>
        <dbReference type="Proteomes" id="UP001314796"/>
    </source>
</evidence>
<protein>
    <submittedName>
        <fullName evidence="2">Glycine reductase</fullName>
        <ecNumber evidence="2">1.21.4.2</ecNumber>
    </submittedName>
</protein>
<organism evidence="2 3">
    <name type="scientific">Alkaliphilus hydrothermalis</name>
    <dbReference type="NCBI Taxonomy" id="1482730"/>
    <lineage>
        <taxon>Bacteria</taxon>
        <taxon>Bacillati</taxon>
        <taxon>Bacillota</taxon>
        <taxon>Clostridia</taxon>
        <taxon>Peptostreptococcales</taxon>
        <taxon>Natronincolaceae</taxon>
        <taxon>Alkaliphilus</taxon>
    </lineage>
</organism>
<accession>A0ABS2NN46</accession>
<comment type="caution">
    <text evidence="2">The sequence shown here is derived from an EMBL/GenBank/DDBJ whole genome shotgun (WGS) entry which is preliminary data.</text>
</comment>
<dbReference type="PIRSF" id="PIRSF011588">
    <property type="entry name" value="Gly_sarc_betain_red_a/b"/>
    <property type="match status" value="1"/>
</dbReference>
<dbReference type="Pfam" id="PF09338">
    <property type="entry name" value="Gly_reductase"/>
    <property type="match status" value="1"/>
</dbReference>
<sequence length="441" mass="48493">MKLQFGNFHVKEIQFGTETKYENGVLTINKEEALAVVREDEHITEAELVIARPGDKTRIVPVKEAIEPRHRIGGGTIFPGVTDELMQAGNGTTHCLKGCSVLVVGKHWGGFQDGLIDMSGEGAKYTYFSQLQNICLVADTDEEFEKREQQKKNRALRWAGMRLAEYLGKVVAELQPEEVETFELEPVTKRTAEVQALPSVVYVMQLQSQMEESGYNDLVYGWDTNHMVPTFMHPNELMDGAIISGSFMPCSSKWSTYDMQNNPTMKRLYQEHGKTINFLGVILSNLNVALEQKQRSALFVAQIAKSLGADGAIVAEEGYGNPDADFIACVVELEKAGVKTVGITNECTGRDGGSQPLVALDELANAIVSCGNVSELIELPPMETVIGELQALARDGLSGGWDNDPILGPSVREDGSIIMENNAMFCGDRVLGWSTKTMVEY</sequence>
<keyword evidence="1 2" id="KW-0560">Oxidoreductase</keyword>
<dbReference type="InterPro" id="IPR016585">
    <property type="entry name" value="Gly/sarc/bet_Rdtase_B_asu/bsu"/>
</dbReference>
<dbReference type="InterPro" id="IPR015417">
    <property type="entry name" value="Gly_reductase_pB_sua/b"/>
</dbReference>
<reference evidence="2 3" key="1">
    <citation type="submission" date="2021-01" db="EMBL/GenBank/DDBJ databases">
        <title>Genomic Encyclopedia of Type Strains, Phase IV (KMG-IV): sequencing the most valuable type-strain genomes for metagenomic binning, comparative biology and taxonomic classification.</title>
        <authorList>
            <person name="Goeker M."/>
        </authorList>
    </citation>
    <scope>NUCLEOTIDE SEQUENCE [LARGE SCALE GENOMIC DNA]</scope>
    <source>
        <strain evidence="2 3">DSM 25890</strain>
    </source>
</reference>
<dbReference type="RefSeq" id="WP_204400642.1">
    <property type="nucleotide sequence ID" value="NZ_JAFBEE010000004.1"/>
</dbReference>
<name>A0ABS2NN46_9FIRM</name>
<gene>
    <name evidence="2" type="ORF">JOC73_000881</name>
</gene>
<dbReference type="Proteomes" id="UP001314796">
    <property type="component" value="Unassembled WGS sequence"/>
</dbReference>